<evidence type="ECO:0000313" key="6">
    <source>
        <dbReference type="Proteomes" id="UP000565715"/>
    </source>
</evidence>
<proteinExistence type="predicted"/>
<dbReference type="GO" id="GO:0005524">
    <property type="term" value="F:ATP binding"/>
    <property type="evidence" value="ECO:0007669"/>
    <property type="project" value="UniProtKB-KW"/>
</dbReference>
<evidence type="ECO:0000259" key="4">
    <source>
        <dbReference type="PROSITE" id="PS50893"/>
    </source>
</evidence>
<dbReference type="InterPro" id="IPR025302">
    <property type="entry name" value="DrrA1/2-like_C"/>
</dbReference>
<organism evidence="5 6">
    <name type="scientific">Nocardia speluncae</name>
    <dbReference type="NCBI Taxonomy" id="419477"/>
    <lineage>
        <taxon>Bacteria</taxon>
        <taxon>Bacillati</taxon>
        <taxon>Actinomycetota</taxon>
        <taxon>Actinomycetes</taxon>
        <taxon>Mycobacteriales</taxon>
        <taxon>Nocardiaceae</taxon>
        <taxon>Nocardia</taxon>
    </lineage>
</organism>
<dbReference type="InterPro" id="IPR017871">
    <property type="entry name" value="ABC_transporter-like_CS"/>
</dbReference>
<dbReference type="Proteomes" id="UP000565715">
    <property type="component" value="Unassembled WGS sequence"/>
</dbReference>
<comment type="caution">
    <text evidence="5">The sequence shown here is derived from an EMBL/GenBank/DDBJ whole genome shotgun (WGS) entry which is preliminary data.</text>
</comment>
<name>A0A846XJN9_9NOCA</name>
<dbReference type="InterPro" id="IPR027417">
    <property type="entry name" value="P-loop_NTPase"/>
</dbReference>
<dbReference type="Gene3D" id="3.40.50.300">
    <property type="entry name" value="P-loop containing nucleotide triphosphate hydrolases"/>
    <property type="match status" value="1"/>
</dbReference>
<dbReference type="EMBL" id="JAAXOO010000005">
    <property type="protein sequence ID" value="NKY35737.1"/>
    <property type="molecule type" value="Genomic_DNA"/>
</dbReference>
<accession>A0A846XJN9</accession>
<dbReference type="SMART" id="SM00382">
    <property type="entry name" value="AAA"/>
    <property type="match status" value="1"/>
</dbReference>
<dbReference type="GO" id="GO:0016887">
    <property type="term" value="F:ATP hydrolysis activity"/>
    <property type="evidence" value="ECO:0007669"/>
    <property type="project" value="InterPro"/>
</dbReference>
<dbReference type="AlphaFoldDB" id="A0A846XJN9"/>
<dbReference type="PROSITE" id="PS50893">
    <property type="entry name" value="ABC_TRANSPORTER_2"/>
    <property type="match status" value="1"/>
</dbReference>
<evidence type="ECO:0000256" key="1">
    <source>
        <dbReference type="ARBA" id="ARBA00022448"/>
    </source>
</evidence>
<evidence type="ECO:0000256" key="3">
    <source>
        <dbReference type="ARBA" id="ARBA00022840"/>
    </source>
</evidence>
<dbReference type="PANTHER" id="PTHR43582:SF5">
    <property type="entry name" value="ABC TRANSPORTER"/>
    <property type="match status" value="1"/>
</dbReference>
<sequence>MINTRNLTRTFHGPGESEVRAVDGIDLTVAREEVLAILGPNGAGKTTLMRMLTTLLPPTGGSAQIGGHDVQREPGQVRRVIGYVGQGNSAGHTQRAMDEVVTQARIHGLDRKSARIRAGELFTALGLDGLGKRKSQAMSGGQRRRLDLAMGLVHQPALLFLDEPTTGLDPHNRANLWDHIARLRAESGMTIVVTTHYLDEADQIADRVVIVDHGRIIADGSPEALKSEHAGDRVTLEAGDPARAGELAALARRTECVNRVTHTGTTVVAHAANGPKAVPALVTAAQARGIDVVSAATRVPTLDDVFLELTGRSLRDPGTAESGNHDPEESR</sequence>
<dbReference type="PANTHER" id="PTHR43582">
    <property type="entry name" value="LINEARMYCIN RESISTANCE ATP-BINDING PROTEIN LNRL"/>
    <property type="match status" value="1"/>
</dbReference>
<keyword evidence="1" id="KW-0813">Transport</keyword>
<dbReference type="PROSITE" id="PS00211">
    <property type="entry name" value="ABC_TRANSPORTER_1"/>
    <property type="match status" value="1"/>
</dbReference>
<dbReference type="SUPFAM" id="SSF52540">
    <property type="entry name" value="P-loop containing nucleoside triphosphate hydrolases"/>
    <property type="match status" value="1"/>
</dbReference>
<gene>
    <name evidence="5" type="ORF">HGA13_22060</name>
</gene>
<keyword evidence="3 5" id="KW-0067">ATP-binding</keyword>
<reference evidence="5 6" key="1">
    <citation type="submission" date="2020-04" db="EMBL/GenBank/DDBJ databases">
        <title>MicrobeNet Type strains.</title>
        <authorList>
            <person name="Nicholson A.C."/>
        </authorList>
    </citation>
    <scope>NUCLEOTIDE SEQUENCE [LARGE SCALE GENOMIC DNA]</scope>
    <source>
        <strain evidence="5 6">DSM 45078</strain>
    </source>
</reference>
<protein>
    <submittedName>
        <fullName evidence="5">ATP-binding cassette domain-containing protein</fullName>
    </submittedName>
</protein>
<feature type="domain" description="ABC transporter" evidence="4">
    <location>
        <begin position="2"/>
        <end position="238"/>
    </location>
</feature>
<evidence type="ECO:0000313" key="5">
    <source>
        <dbReference type="EMBL" id="NKY35737.1"/>
    </source>
</evidence>
<dbReference type="Pfam" id="PF00005">
    <property type="entry name" value="ABC_tran"/>
    <property type="match status" value="1"/>
</dbReference>
<dbReference type="Pfam" id="PF13732">
    <property type="entry name" value="DrrA1-3_C"/>
    <property type="match status" value="1"/>
</dbReference>
<evidence type="ECO:0000256" key="2">
    <source>
        <dbReference type="ARBA" id="ARBA00022741"/>
    </source>
</evidence>
<dbReference type="InterPro" id="IPR003439">
    <property type="entry name" value="ABC_transporter-like_ATP-bd"/>
</dbReference>
<keyword evidence="6" id="KW-1185">Reference proteome</keyword>
<dbReference type="InterPro" id="IPR003593">
    <property type="entry name" value="AAA+_ATPase"/>
</dbReference>
<keyword evidence="2" id="KW-0547">Nucleotide-binding</keyword>